<protein>
    <submittedName>
        <fullName evidence="2">Uncharacterized protein</fullName>
    </submittedName>
</protein>
<evidence type="ECO:0000256" key="1">
    <source>
        <dbReference type="SAM" id="Phobius"/>
    </source>
</evidence>
<feature type="transmembrane region" description="Helical" evidence="1">
    <location>
        <begin position="189"/>
        <end position="210"/>
    </location>
</feature>
<proteinExistence type="predicted"/>
<gene>
    <name evidence="2" type="ORF">HF682_02945</name>
</gene>
<reference evidence="2 3" key="1">
    <citation type="submission" date="2020-04" db="EMBL/GenBank/DDBJ databases">
        <title>Draft genome of Leeia sp. IMCC25680.</title>
        <authorList>
            <person name="Song J."/>
            <person name="Cho J.-C."/>
        </authorList>
    </citation>
    <scope>NUCLEOTIDE SEQUENCE [LARGE SCALE GENOMIC DNA]</scope>
    <source>
        <strain evidence="2 3">IMCC25680</strain>
    </source>
</reference>
<dbReference type="EMBL" id="JABAIM010000001">
    <property type="protein sequence ID" value="NLR74108.1"/>
    <property type="molecule type" value="Genomic_DNA"/>
</dbReference>
<feature type="transmembrane region" description="Helical" evidence="1">
    <location>
        <begin position="149"/>
        <end position="169"/>
    </location>
</feature>
<dbReference type="Proteomes" id="UP000587991">
    <property type="component" value="Unassembled WGS sequence"/>
</dbReference>
<dbReference type="RefSeq" id="WP_168875741.1">
    <property type="nucleotide sequence ID" value="NZ_JABAIM010000001.1"/>
</dbReference>
<keyword evidence="1" id="KW-0812">Transmembrane</keyword>
<evidence type="ECO:0000313" key="3">
    <source>
        <dbReference type="Proteomes" id="UP000587991"/>
    </source>
</evidence>
<keyword evidence="1" id="KW-1133">Transmembrane helix</keyword>
<feature type="transmembrane region" description="Helical" evidence="1">
    <location>
        <begin position="88"/>
        <end position="106"/>
    </location>
</feature>
<keyword evidence="1" id="KW-0472">Membrane</keyword>
<evidence type="ECO:0000313" key="2">
    <source>
        <dbReference type="EMBL" id="NLR74108.1"/>
    </source>
</evidence>
<sequence length="221" mass="23441">MRGTIIAWNGESGTIAAAEQRFEFDIKLWQGNVAPKPDMTVLLSLDGDTLTGLAPVAEGELAKEKMAQLGTQGVALAKIIGQDIGKDVAIAYGVFAIVALFLPFLSGNGFLAAQKITLAEIVSAGVLLVLLASASIAVPHFWKHKLAPLALCAPLLVTLLADIQAYRVFSSFNAGMDQLANALGEFSRPSPFSLSLGFYLAQLVAGYIAYRGVTRYLKNKA</sequence>
<comment type="caution">
    <text evidence="2">The sequence shown here is derived from an EMBL/GenBank/DDBJ whole genome shotgun (WGS) entry which is preliminary data.</text>
</comment>
<dbReference type="AlphaFoldDB" id="A0A847SAJ5"/>
<organism evidence="2 3">
    <name type="scientific">Leeia aquatica</name>
    <dbReference type="NCBI Taxonomy" id="2725557"/>
    <lineage>
        <taxon>Bacteria</taxon>
        <taxon>Pseudomonadati</taxon>
        <taxon>Pseudomonadota</taxon>
        <taxon>Betaproteobacteria</taxon>
        <taxon>Neisseriales</taxon>
        <taxon>Leeiaceae</taxon>
        <taxon>Leeia</taxon>
    </lineage>
</organism>
<feature type="transmembrane region" description="Helical" evidence="1">
    <location>
        <begin position="118"/>
        <end position="142"/>
    </location>
</feature>
<keyword evidence="3" id="KW-1185">Reference proteome</keyword>
<accession>A0A847SAJ5</accession>
<name>A0A847SAJ5_9NEIS</name>